<accession>F0T2N5</accession>
<reference evidence="2" key="2">
    <citation type="submission" date="2011-02" db="EMBL/GenBank/DDBJ databases">
        <title>The complete genome of Syntrophobotulus glycolicus DSM 8271.</title>
        <authorList>
            <person name="Lucas S."/>
            <person name="Copeland A."/>
            <person name="Lapidus A."/>
            <person name="Bruce D."/>
            <person name="Goodwin L."/>
            <person name="Pitluck S."/>
            <person name="Kyrpides N."/>
            <person name="Mavromatis K."/>
            <person name="Pagani I."/>
            <person name="Ivanova N."/>
            <person name="Mikhailova N."/>
            <person name="Chertkov O."/>
            <person name="Held B."/>
            <person name="Detter J.C."/>
            <person name="Tapia R."/>
            <person name="Han C."/>
            <person name="Land M."/>
            <person name="Hauser L."/>
            <person name="Markowitz V."/>
            <person name="Cheng J.-F."/>
            <person name="Hugenholtz P."/>
            <person name="Woyke T."/>
            <person name="Wu D."/>
            <person name="Spring S."/>
            <person name="Schroeder M."/>
            <person name="Brambilla E."/>
            <person name="Klenk H.-P."/>
            <person name="Eisen J.A."/>
        </authorList>
    </citation>
    <scope>NUCLEOTIDE SEQUENCE [LARGE SCALE GENOMIC DNA]</scope>
    <source>
        <strain evidence="2">DSM 8271 / FlGlyR</strain>
    </source>
</reference>
<proteinExistence type="predicted"/>
<organism evidence="1 2">
    <name type="scientific">Syntrophobotulus glycolicus (strain DSM 8271 / FlGlyR)</name>
    <dbReference type="NCBI Taxonomy" id="645991"/>
    <lineage>
        <taxon>Bacteria</taxon>
        <taxon>Bacillati</taxon>
        <taxon>Bacillota</taxon>
        <taxon>Clostridia</taxon>
        <taxon>Eubacteriales</taxon>
        <taxon>Desulfitobacteriaceae</taxon>
        <taxon>Syntrophobotulus</taxon>
    </lineage>
</organism>
<dbReference type="HOGENOM" id="CLU_117105_0_0_9"/>
<evidence type="ECO:0000313" key="2">
    <source>
        <dbReference type="Proteomes" id="UP000007488"/>
    </source>
</evidence>
<gene>
    <name evidence="1" type="ordered locus">Sgly_2145</name>
</gene>
<evidence type="ECO:0000313" key="1">
    <source>
        <dbReference type="EMBL" id="ADY56434.1"/>
    </source>
</evidence>
<keyword evidence="2" id="KW-1185">Reference proteome</keyword>
<dbReference type="AlphaFoldDB" id="F0T2N5"/>
<dbReference type="eggNOG" id="ENOG50338Z7">
    <property type="taxonomic scope" value="Bacteria"/>
</dbReference>
<sequence length="155" mass="17345">MSGEQMNKKGYFLTIGGVLALSIVLLITFQSSAFSDDVIKKSSKFIEVETTLKDLAIKTFDININNVKVLYHRDVFNDKVTKESADLRSRLSSALAMLTDDKIFVPGDKIPIYFLEGSNMASIAIKHVDWTVSLTKFDISETEPVKINHIVKEAK</sequence>
<dbReference type="Proteomes" id="UP000007488">
    <property type="component" value="Chromosome"/>
</dbReference>
<dbReference type="KEGG" id="sgy:Sgly_2145"/>
<dbReference type="STRING" id="645991.Sgly_2145"/>
<protein>
    <submittedName>
        <fullName evidence="1">Uncharacterized protein</fullName>
    </submittedName>
</protein>
<dbReference type="EMBL" id="CP002547">
    <property type="protein sequence ID" value="ADY56434.1"/>
    <property type="molecule type" value="Genomic_DNA"/>
</dbReference>
<name>F0T2N5_SYNGF</name>
<reference evidence="1 2" key="1">
    <citation type="journal article" date="2011" name="Stand. Genomic Sci.">
        <title>Complete genome sequence of Syntrophobotulus glycolicus type strain (FlGlyR).</title>
        <authorList>
            <person name="Han C."/>
            <person name="Mwirichia R."/>
            <person name="Chertkov O."/>
            <person name="Held B."/>
            <person name="Lapidus A."/>
            <person name="Nolan M."/>
            <person name="Lucas S."/>
            <person name="Hammon N."/>
            <person name="Deshpande S."/>
            <person name="Cheng J.F."/>
            <person name="Tapia R."/>
            <person name="Goodwin L."/>
            <person name="Pitluck S."/>
            <person name="Huntemann M."/>
            <person name="Liolios K."/>
            <person name="Ivanova N."/>
            <person name="Pagani I."/>
            <person name="Mavromatis K."/>
            <person name="Ovchinikova G."/>
            <person name="Pati A."/>
            <person name="Chen A."/>
            <person name="Palaniappan K."/>
            <person name="Land M."/>
            <person name="Hauser L."/>
            <person name="Brambilla E.M."/>
            <person name="Rohde M."/>
            <person name="Spring S."/>
            <person name="Sikorski J."/>
            <person name="Goker M."/>
            <person name="Woyke T."/>
            <person name="Bristow J."/>
            <person name="Eisen J.A."/>
            <person name="Markowitz V."/>
            <person name="Hugenholtz P."/>
            <person name="Kyrpides N.C."/>
            <person name="Klenk H.P."/>
            <person name="Detter J.C."/>
        </authorList>
    </citation>
    <scope>NUCLEOTIDE SEQUENCE [LARGE SCALE GENOMIC DNA]</scope>
    <source>
        <strain evidence="2">DSM 8271 / FlGlyR</strain>
    </source>
</reference>